<reference evidence="17" key="2">
    <citation type="journal article" date="2022" name="Syst. Entomol.">
        <title>Massive gene rearrangements of mitochondrial genomes and implications for the phylogeny of Trichoptera (Insecta).</title>
        <authorList>
            <person name="Ge X."/>
            <person name="Peng L."/>
            <person name="Vogler A.P."/>
            <person name="Morse J.C."/>
            <person name="Yang L."/>
            <person name="Sun C."/>
            <person name="Wang B."/>
        </authorList>
    </citation>
    <scope>NUCLEOTIDE SEQUENCE</scope>
</reference>
<keyword evidence="13 16" id="KW-0472">Membrane</keyword>
<comment type="subcellular location">
    <subcellularLocation>
        <location evidence="1">Mitochondrion membrane</location>
        <topology evidence="1">Multi-pass membrane protein</topology>
    </subcellularLocation>
</comment>
<evidence type="ECO:0000256" key="2">
    <source>
        <dbReference type="ARBA" id="ARBA00005698"/>
    </source>
</evidence>
<evidence type="ECO:0000256" key="12">
    <source>
        <dbReference type="ARBA" id="ARBA00023128"/>
    </source>
</evidence>
<evidence type="ECO:0000256" key="8">
    <source>
        <dbReference type="ARBA" id="ARBA00022967"/>
    </source>
</evidence>
<keyword evidence="11" id="KW-0520">NAD</keyword>
<dbReference type="AlphaFoldDB" id="A0A9E8LQ53"/>
<sequence>MFLSKLLIFMSMISILMIFMHMPLLMNLTLIFQIILVSLILSTLNKNFWFSYILFLIFIGGLMILFLYITSLINNKLNLLKLKILFFQFLVLALFTSMIYWNFEMMMNIFFKNNNMTSMNLWDLMMTYNINENELILNKIFNKMSSFLTFILMNYLLLTMIISIKIINLHEGPLRTKKL</sequence>
<evidence type="ECO:0000256" key="10">
    <source>
        <dbReference type="ARBA" id="ARBA00022989"/>
    </source>
</evidence>
<keyword evidence="9" id="KW-0249">Electron transport</keyword>
<comment type="catalytic activity">
    <reaction evidence="15">
        <text>a ubiquinone + NADH + 5 H(+)(in) = a ubiquinol + NAD(+) + 4 H(+)(out)</text>
        <dbReference type="Rhea" id="RHEA:29091"/>
        <dbReference type="Rhea" id="RHEA-COMP:9565"/>
        <dbReference type="Rhea" id="RHEA-COMP:9566"/>
        <dbReference type="ChEBI" id="CHEBI:15378"/>
        <dbReference type="ChEBI" id="CHEBI:16389"/>
        <dbReference type="ChEBI" id="CHEBI:17976"/>
        <dbReference type="ChEBI" id="CHEBI:57540"/>
        <dbReference type="ChEBI" id="CHEBI:57945"/>
        <dbReference type="EC" id="7.1.1.2"/>
    </reaction>
</comment>
<dbReference type="InterPro" id="IPR050269">
    <property type="entry name" value="ComplexI_Subunit6"/>
</dbReference>
<keyword evidence="7 16" id="KW-0812">Transmembrane</keyword>
<evidence type="ECO:0000256" key="3">
    <source>
        <dbReference type="ARBA" id="ARBA00012944"/>
    </source>
</evidence>
<keyword evidence="8" id="KW-1278">Translocase</keyword>
<dbReference type="EC" id="7.1.1.2" evidence="3"/>
<proteinExistence type="inferred from homology"/>
<feature type="transmembrane region" description="Helical" evidence="16">
    <location>
        <begin position="48"/>
        <end position="70"/>
    </location>
</feature>
<accession>A0A9E8LQ53</accession>
<evidence type="ECO:0000256" key="5">
    <source>
        <dbReference type="ARBA" id="ARBA00022448"/>
    </source>
</evidence>
<name>A0A9E8LQ53_9NEOP</name>
<keyword evidence="6" id="KW-0679">Respiratory chain</keyword>
<evidence type="ECO:0000256" key="14">
    <source>
        <dbReference type="ARBA" id="ARBA00031019"/>
    </source>
</evidence>
<dbReference type="PANTHER" id="PTHR11435">
    <property type="entry name" value="NADH UBIQUINONE OXIDOREDUCTASE SUBUNIT ND6"/>
    <property type="match status" value="1"/>
</dbReference>
<reference evidence="17" key="1">
    <citation type="submission" date="2021-11" db="EMBL/GenBank/DDBJ databases">
        <authorList>
            <person name="Ge X.-Y."/>
            <person name="Peng L."/>
            <person name="Sun C.-H."/>
            <person name="Wang B.-X."/>
        </authorList>
    </citation>
    <scope>NUCLEOTIDE SEQUENCE</scope>
</reference>
<geneLocation type="mitochondrion" evidence="17"/>
<evidence type="ECO:0000256" key="1">
    <source>
        <dbReference type="ARBA" id="ARBA00004225"/>
    </source>
</evidence>
<feature type="transmembrane region" description="Helical" evidence="16">
    <location>
        <begin position="147"/>
        <end position="168"/>
    </location>
</feature>
<evidence type="ECO:0000256" key="13">
    <source>
        <dbReference type="ARBA" id="ARBA00023136"/>
    </source>
</evidence>
<dbReference type="GO" id="GO:0031966">
    <property type="term" value="C:mitochondrial membrane"/>
    <property type="evidence" value="ECO:0007669"/>
    <property type="project" value="UniProtKB-SubCell"/>
</dbReference>
<keyword evidence="12 17" id="KW-0496">Mitochondrion</keyword>
<keyword evidence="5" id="KW-0813">Transport</keyword>
<organism evidence="17">
    <name type="scientific">Psilotreta sp. XG-2021</name>
    <dbReference type="NCBI Taxonomy" id="2996739"/>
    <lineage>
        <taxon>Eukaryota</taxon>
        <taxon>Metazoa</taxon>
        <taxon>Ecdysozoa</taxon>
        <taxon>Arthropoda</taxon>
        <taxon>Hexapoda</taxon>
        <taxon>Insecta</taxon>
        <taxon>Pterygota</taxon>
        <taxon>Neoptera</taxon>
        <taxon>Endopterygota</taxon>
        <taxon>Trichoptera</taxon>
        <taxon>Integripalpia</taxon>
        <taxon>Brevitentoria</taxon>
        <taxon>Leptoceroidea</taxon>
        <taxon>Odontoceridae</taxon>
        <taxon>Odontocerinae</taxon>
        <taxon>Psilotreta</taxon>
    </lineage>
</organism>
<protein>
    <recommendedName>
        <fullName evidence="4">NADH-ubiquinone oxidoreductase chain 6</fullName>
        <ecNumber evidence="3">7.1.1.2</ecNumber>
    </recommendedName>
    <alternativeName>
        <fullName evidence="14">NADH dehydrogenase subunit 6</fullName>
    </alternativeName>
</protein>
<dbReference type="GO" id="GO:0008137">
    <property type="term" value="F:NADH dehydrogenase (ubiquinone) activity"/>
    <property type="evidence" value="ECO:0007669"/>
    <property type="project" value="UniProtKB-EC"/>
</dbReference>
<gene>
    <name evidence="17" type="primary">ND6</name>
</gene>
<keyword evidence="10 16" id="KW-1133">Transmembrane helix</keyword>
<evidence type="ECO:0000256" key="16">
    <source>
        <dbReference type="SAM" id="Phobius"/>
    </source>
</evidence>
<dbReference type="EMBL" id="OL678046">
    <property type="protein sequence ID" value="UZZ44335.1"/>
    <property type="molecule type" value="Genomic_DNA"/>
</dbReference>
<evidence type="ECO:0000256" key="4">
    <source>
        <dbReference type="ARBA" id="ARBA00021095"/>
    </source>
</evidence>
<feature type="transmembrane region" description="Helical" evidence="16">
    <location>
        <begin position="82"/>
        <end position="103"/>
    </location>
</feature>
<evidence type="ECO:0000256" key="9">
    <source>
        <dbReference type="ARBA" id="ARBA00022982"/>
    </source>
</evidence>
<evidence type="ECO:0000256" key="15">
    <source>
        <dbReference type="ARBA" id="ARBA00049551"/>
    </source>
</evidence>
<evidence type="ECO:0000256" key="6">
    <source>
        <dbReference type="ARBA" id="ARBA00022660"/>
    </source>
</evidence>
<feature type="transmembrane region" description="Helical" evidence="16">
    <location>
        <begin position="7"/>
        <end position="36"/>
    </location>
</feature>
<evidence type="ECO:0000313" key="17">
    <source>
        <dbReference type="EMBL" id="UZZ44335.1"/>
    </source>
</evidence>
<comment type="similarity">
    <text evidence="2">Belongs to the complex I subunit 6 family.</text>
</comment>
<evidence type="ECO:0000256" key="7">
    <source>
        <dbReference type="ARBA" id="ARBA00022692"/>
    </source>
</evidence>
<evidence type="ECO:0000256" key="11">
    <source>
        <dbReference type="ARBA" id="ARBA00023027"/>
    </source>
</evidence>
<dbReference type="PANTHER" id="PTHR11435:SF1">
    <property type="entry name" value="NADH-UBIQUINONE OXIDOREDUCTASE CHAIN 6"/>
    <property type="match status" value="1"/>
</dbReference>